<keyword evidence="3" id="KW-0378">Hydrolase</keyword>
<evidence type="ECO:0000256" key="5">
    <source>
        <dbReference type="SAM" id="MobiDB-lite"/>
    </source>
</evidence>
<dbReference type="Proteomes" id="UP000650467">
    <property type="component" value="Unassembled WGS sequence"/>
</dbReference>
<keyword evidence="7" id="KW-1185">Reference proteome</keyword>
<dbReference type="GO" id="GO:0008234">
    <property type="term" value="F:cysteine-type peptidase activity"/>
    <property type="evidence" value="ECO:0007669"/>
    <property type="project" value="UniProtKB-KW"/>
</dbReference>
<protein>
    <submittedName>
        <fullName evidence="6">Uncharacterized protein</fullName>
    </submittedName>
</protein>
<dbReference type="Pfam" id="PF01470">
    <property type="entry name" value="Peptidase_C15"/>
    <property type="match status" value="1"/>
</dbReference>
<dbReference type="EMBL" id="JAEHOC010000079">
    <property type="protein sequence ID" value="KAG2423457.1"/>
    <property type="molecule type" value="Genomic_DNA"/>
</dbReference>
<accession>A0A835SA09</accession>
<evidence type="ECO:0000256" key="1">
    <source>
        <dbReference type="ARBA" id="ARBA00006641"/>
    </source>
</evidence>
<comment type="similarity">
    <text evidence="1">Belongs to the peptidase C15 family.</text>
</comment>
<feature type="region of interest" description="Disordered" evidence="5">
    <location>
        <begin position="311"/>
        <end position="339"/>
    </location>
</feature>
<comment type="caution">
    <text evidence="6">The sequence shown here is derived from an EMBL/GenBank/DDBJ whole genome shotgun (WGS) entry which is preliminary data.</text>
</comment>
<proteinExistence type="inferred from homology"/>
<dbReference type="AlphaFoldDB" id="A0A835SA09"/>
<gene>
    <name evidence="6" type="ORF">HXX76_015327</name>
</gene>
<evidence type="ECO:0000256" key="4">
    <source>
        <dbReference type="ARBA" id="ARBA00022807"/>
    </source>
</evidence>
<dbReference type="OrthoDB" id="407146at2759"/>
<dbReference type="InterPro" id="IPR036440">
    <property type="entry name" value="Peptidase_C15-like_sf"/>
</dbReference>
<feature type="region of interest" description="Disordered" evidence="5">
    <location>
        <begin position="27"/>
        <end position="65"/>
    </location>
</feature>
<evidence type="ECO:0000256" key="3">
    <source>
        <dbReference type="ARBA" id="ARBA00022801"/>
    </source>
</evidence>
<keyword evidence="2" id="KW-0645">Protease</keyword>
<dbReference type="Gene3D" id="3.40.630.20">
    <property type="entry name" value="Peptidase C15, pyroglutamyl peptidase I-like"/>
    <property type="match status" value="1"/>
</dbReference>
<dbReference type="PANTHER" id="PTHR23402">
    <property type="entry name" value="PROTEASE FAMILY C15 PYROGLUTAMYL-PEPTIDASE I-RELATED"/>
    <property type="match status" value="1"/>
</dbReference>
<dbReference type="InterPro" id="IPR016125">
    <property type="entry name" value="Peptidase_C15-like"/>
</dbReference>
<evidence type="ECO:0000313" key="7">
    <source>
        <dbReference type="Proteomes" id="UP000650467"/>
    </source>
</evidence>
<keyword evidence="4" id="KW-0788">Thiol protease</keyword>
<dbReference type="SUPFAM" id="SSF53182">
    <property type="entry name" value="Pyrrolidone carboxyl peptidase (pyroglutamate aminopeptidase)"/>
    <property type="match status" value="1"/>
</dbReference>
<organism evidence="6 7">
    <name type="scientific">Chlamydomonas incerta</name>
    <dbReference type="NCBI Taxonomy" id="51695"/>
    <lineage>
        <taxon>Eukaryota</taxon>
        <taxon>Viridiplantae</taxon>
        <taxon>Chlorophyta</taxon>
        <taxon>core chlorophytes</taxon>
        <taxon>Chlorophyceae</taxon>
        <taxon>CS clade</taxon>
        <taxon>Chlamydomonadales</taxon>
        <taxon>Chlamydomonadaceae</taxon>
        <taxon>Chlamydomonas</taxon>
    </lineage>
</organism>
<name>A0A835SA09_CHLIN</name>
<feature type="region of interest" description="Disordered" evidence="5">
    <location>
        <begin position="172"/>
        <end position="203"/>
    </location>
</feature>
<sequence length="379" mass="37513">MRVSAEDVDAHLAQLVAVLRAQTTPDAAAAPPIPSAETAATSPAAPADSTSTAAAASAASGGSTSDGGSSIVLLHLGVANTATAFRLESRAYNCATFRVPDANGWSPQWQELEPGMPGGLEGWVGSALPLEAMAEALAAKGHGDVVVSTDAGRFICNWCYYRSCRHVMQIERQQQQQQPAPSAVAAPPSGGGSGAAGGTDASSHAAAGTAAGVAAASAGYSAGISSELSAGGNGAGGRCRQRWHSLFIHVPPFSVYDETAQRAFLIDAIREVAARVAAYDDGLDAHERHQPWTSGSGAAAGAAESAAAAAADAVPAADGGGSDWRPSVVQGTGLPEPSPAEQALMAAGAVATAVVAVEDASAGGGDGVGLGLGLMTHRS</sequence>
<dbReference type="GO" id="GO:0006508">
    <property type="term" value="P:proteolysis"/>
    <property type="evidence" value="ECO:0007669"/>
    <property type="project" value="UniProtKB-KW"/>
</dbReference>
<dbReference type="PANTHER" id="PTHR23402:SF1">
    <property type="entry name" value="PYROGLUTAMYL-PEPTIDASE I"/>
    <property type="match status" value="1"/>
</dbReference>
<feature type="compositionally biased region" description="Low complexity" evidence="5">
    <location>
        <begin position="173"/>
        <end position="188"/>
    </location>
</feature>
<evidence type="ECO:0000256" key="2">
    <source>
        <dbReference type="ARBA" id="ARBA00022670"/>
    </source>
</evidence>
<reference evidence="6" key="1">
    <citation type="journal article" date="2020" name="bioRxiv">
        <title>Comparative genomics of Chlamydomonas.</title>
        <authorList>
            <person name="Craig R.J."/>
            <person name="Hasan A.R."/>
            <person name="Ness R.W."/>
            <person name="Keightley P.D."/>
        </authorList>
    </citation>
    <scope>NUCLEOTIDE SEQUENCE</scope>
    <source>
        <strain evidence="6">SAG 7.73</strain>
    </source>
</reference>
<evidence type="ECO:0000313" key="6">
    <source>
        <dbReference type="EMBL" id="KAG2423457.1"/>
    </source>
</evidence>